<comment type="cofactor">
    <cofactor evidence="1">
        <name>a divalent metal cation</name>
        <dbReference type="ChEBI" id="CHEBI:60240"/>
    </cofactor>
</comment>
<keyword evidence="4" id="KW-1185">Reference proteome</keyword>
<dbReference type="GeneID" id="4837997"/>
<dbReference type="InterPro" id="IPR029001">
    <property type="entry name" value="ITPase-like_fam"/>
</dbReference>
<dbReference type="EMBL" id="CP000497">
    <property type="protein sequence ID" value="ABN65542.2"/>
    <property type="molecule type" value="Genomic_DNA"/>
</dbReference>
<dbReference type="CDD" id="cd00555">
    <property type="entry name" value="Maf"/>
    <property type="match status" value="1"/>
</dbReference>
<dbReference type="AlphaFoldDB" id="A3LSC0"/>
<evidence type="ECO:0000256" key="1">
    <source>
        <dbReference type="ARBA" id="ARBA00001968"/>
    </source>
</evidence>
<dbReference type="Pfam" id="PF02545">
    <property type="entry name" value="Maf"/>
    <property type="match status" value="1"/>
</dbReference>
<dbReference type="RefSeq" id="XP_001383571.2">
    <property type="nucleotide sequence ID" value="XM_001383534.1"/>
</dbReference>
<dbReference type="HOGENOM" id="CLU_040416_0_2_1"/>
<dbReference type="InterPro" id="IPR003697">
    <property type="entry name" value="Maf-like"/>
</dbReference>
<proteinExistence type="inferred from homology"/>
<evidence type="ECO:0000256" key="2">
    <source>
        <dbReference type="ARBA" id="ARBA00022801"/>
    </source>
</evidence>
<dbReference type="Proteomes" id="UP000002258">
    <property type="component" value="Chromosome 3"/>
</dbReference>
<dbReference type="InParanoid" id="A3LSC0"/>
<dbReference type="OrthoDB" id="10267058at2759"/>
<keyword evidence="2" id="KW-0378">Hydrolase</keyword>
<evidence type="ECO:0000313" key="3">
    <source>
        <dbReference type="EMBL" id="ABN65542.2"/>
    </source>
</evidence>
<sequence>MPSFRHPLYEKLSQYKFILGSTSPRRLDILHNNLNIKDVTIIGSSFEENLTKEGISNEEYVRQTSRGKAESILTDFRDTSEATLILTSDTVISCNGEIFEKPGTKENQRHMFEKYHLYPDIKVITAVTIVIPDSTDPLIMQDTAITRLVFDTDCSSELVDAYINSEEGLQVAGGFKFQELGSLFFKGIEGDYFNVVGLPVATTFHLLEQAVSK</sequence>
<accession>A3LSC0</accession>
<dbReference type="eggNOG" id="KOG1509">
    <property type="taxonomic scope" value="Eukaryota"/>
</dbReference>
<dbReference type="PANTHER" id="PTHR43213">
    <property type="entry name" value="BIFUNCTIONAL DTTP/UTP PYROPHOSPHATASE/METHYLTRANSFERASE PROTEIN-RELATED"/>
    <property type="match status" value="1"/>
</dbReference>
<organism evidence="3 4">
    <name type="scientific">Scheffersomyces stipitis (strain ATCC 58785 / CBS 6054 / NBRC 10063 / NRRL Y-11545)</name>
    <name type="common">Yeast</name>
    <name type="synonym">Pichia stipitis</name>
    <dbReference type="NCBI Taxonomy" id="322104"/>
    <lineage>
        <taxon>Eukaryota</taxon>
        <taxon>Fungi</taxon>
        <taxon>Dikarya</taxon>
        <taxon>Ascomycota</taxon>
        <taxon>Saccharomycotina</taxon>
        <taxon>Pichiomycetes</taxon>
        <taxon>Debaryomycetaceae</taxon>
        <taxon>Scheffersomyces</taxon>
    </lineage>
</organism>
<dbReference type="GO" id="GO:0047429">
    <property type="term" value="F:nucleoside triphosphate diphosphatase activity"/>
    <property type="evidence" value="ECO:0007669"/>
    <property type="project" value="InterPro"/>
</dbReference>
<gene>
    <name evidence="3" type="ORF">PICST_57283</name>
</gene>
<dbReference type="NCBIfam" id="TIGR00172">
    <property type="entry name" value="maf"/>
    <property type="match status" value="1"/>
</dbReference>
<dbReference type="KEGG" id="pic:PICST_57283"/>
<evidence type="ECO:0000313" key="4">
    <source>
        <dbReference type="Proteomes" id="UP000002258"/>
    </source>
</evidence>
<dbReference type="PIRSF" id="PIRSF006305">
    <property type="entry name" value="Maf"/>
    <property type="match status" value="1"/>
</dbReference>
<protein>
    <recommendedName>
        <fullName evidence="5">Maf-like protein</fullName>
    </recommendedName>
</protein>
<dbReference type="SUPFAM" id="SSF52972">
    <property type="entry name" value="ITPase-like"/>
    <property type="match status" value="1"/>
</dbReference>
<reference evidence="3 4" key="1">
    <citation type="journal article" date="2007" name="Nat. Biotechnol.">
        <title>Genome sequence of the lignocellulose-bioconverting and xylose-fermenting yeast Pichia stipitis.</title>
        <authorList>
            <person name="Jeffries T.W."/>
            <person name="Grigoriev I.V."/>
            <person name="Grimwood J."/>
            <person name="Laplaza J.M."/>
            <person name="Aerts A."/>
            <person name="Salamov A."/>
            <person name="Schmutz J."/>
            <person name="Lindquist E."/>
            <person name="Dehal P."/>
            <person name="Shapiro H."/>
            <person name="Jin Y.S."/>
            <person name="Passoth V."/>
            <person name="Richardson P.M."/>
        </authorList>
    </citation>
    <scope>NUCLEOTIDE SEQUENCE [LARGE SCALE GENOMIC DNA]</scope>
    <source>
        <strain evidence="4">ATCC 58785 / CBS 6054 / NBRC 10063 / NRRL Y-11545</strain>
    </source>
</reference>
<dbReference type="Gene3D" id="3.90.950.10">
    <property type="match status" value="1"/>
</dbReference>
<dbReference type="OMA" id="VIGCDSV"/>
<evidence type="ECO:0008006" key="5">
    <source>
        <dbReference type="Google" id="ProtNLM"/>
    </source>
</evidence>
<dbReference type="PANTHER" id="PTHR43213:SF5">
    <property type="entry name" value="BIFUNCTIONAL DTTP_UTP PYROPHOSPHATASE_METHYLTRANSFERASE PROTEIN-RELATED"/>
    <property type="match status" value="1"/>
</dbReference>
<dbReference type="STRING" id="322104.A3LSC0"/>
<dbReference type="HAMAP" id="MF_00528">
    <property type="entry name" value="Maf"/>
    <property type="match status" value="1"/>
</dbReference>
<dbReference type="FunCoup" id="A3LSC0">
    <property type="interactions" value="123"/>
</dbReference>
<name>A3LSC0_PICST</name>